<evidence type="ECO:0000313" key="3">
    <source>
        <dbReference type="Proteomes" id="UP000265798"/>
    </source>
</evidence>
<gene>
    <name evidence="2" type="ORF">DLM75_23145</name>
</gene>
<name>A0A396YQF0_9LEPT</name>
<keyword evidence="1" id="KW-0812">Transmembrane</keyword>
<feature type="transmembrane region" description="Helical" evidence="1">
    <location>
        <begin position="12"/>
        <end position="35"/>
    </location>
</feature>
<sequence>MNGKLTEIRNYWNAKIIFFISSIFVLLVIGLSFYLGNKPLINHLKEICITISTIFFLFIYYGLYHGYKWLEESIDVKYKLIDLDMSGINISNIEIPDLDLGPLSIIFSIVAWLFFSAFIIIASLYFISFVWVTLIFLTSMLNWIFYRGLRTVFLNSKQCHGNHLKSSLTSVKFTLGYIGWVSILIYFYDNLK</sequence>
<comment type="caution">
    <text evidence="2">The sequence shown here is derived from an EMBL/GenBank/DDBJ whole genome shotgun (WGS) entry which is preliminary data.</text>
</comment>
<evidence type="ECO:0000313" key="2">
    <source>
        <dbReference type="EMBL" id="RHX84293.1"/>
    </source>
</evidence>
<dbReference type="EMBL" id="QHCT01000014">
    <property type="protein sequence ID" value="RHX84293.1"/>
    <property type="molecule type" value="Genomic_DNA"/>
</dbReference>
<proteinExistence type="predicted"/>
<dbReference type="Proteomes" id="UP000265798">
    <property type="component" value="Unassembled WGS sequence"/>
</dbReference>
<feature type="transmembrane region" description="Helical" evidence="1">
    <location>
        <begin position="169"/>
        <end position="188"/>
    </location>
</feature>
<dbReference type="AlphaFoldDB" id="A0A396YQF0"/>
<keyword evidence="1" id="KW-0472">Membrane</keyword>
<evidence type="ECO:0000256" key="1">
    <source>
        <dbReference type="SAM" id="Phobius"/>
    </source>
</evidence>
<reference evidence="3" key="1">
    <citation type="submission" date="2018-05" db="EMBL/GenBank/DDBJ databases">
        <title>Leptospira yasudae sp. nov. and Leptospira stimsonii sp. nov., two pathogenic species of the genus Leptospira isolated from environmental sources.</title>
        <authorList>
            <person name="Casanovas-Massana A."/>
            <person name="Hamond C."/>
            <person name="Santos L.A."/>
            <person name="Hacker K.P."/>
            <person name="Balassiano I."/>
            <person name="Medeiros M.A."/>
            <person name="Reis M.G."/>
            <person name="Ko A.I."/>
            <person name="Wunder E.A."/>
        </authorList>
    </citation>
    <scope>NUCLEOTIDE SEQUENCE [LARGE SCALE GENOMIC DNA]</scope>
    <source>
        <strain evidence="3">Yale</strain>
    </source>
</reference>
<feature type="transmembrane region" description="Helical" evidence="1">
    <location>
        <begin position="47"/>
        <end position="64"/>
    </location>
</feature>
<feature type="transmembrane region" description="Helical" evidence="1">
    <location>
        <begin position="103"/>
        <end position="122"/>
    </location>
</feature>
<protein>
    <submittedName>
        <fullName evidence="2">Uncharacterized protein</fullName>
    </submittedName>
</protein>
<organism evidence="2 3">
    <name type="scientific">Leptospira stimsonii</name>
    <dbReference type="NCBI Taxonomy" id="2202203"/>
    <lineage>
        <taxon>Bacteria</taxon>
        <taxon>Pseudomonadati</taxon>
        <taxon>Spirochaetota</taxon>
        <taxon>Spirochaetia</taxon>
        <taxon>Leptospirales</taxon>
        <taxon>Leptospiraceae</taxon>
        <taxon>Leptospira</taxon>
    </lineage>
</organism>
<keyword evidence="1" id="KW-1133">Transmembrane helix</keyword>
<accession>A0A396YQF0</accession>
<feature type="transmembrane region" description="Helical" evidence="1">
    <location>
        <begin position="129"/>
        <end position="149"/>
    </location>
</feature>